<sequence length="51" mass="5902">MQKAELCLWGLGIIFVGAWNNYEREESASLKNRIGDFRKDKQNSGVQRDKT</sequence>
<dbReference type="EMBL" id="CP061800">
    <property type="protein sequence ID" value="QTA91271.1"/>
    <property type="molecule type" value="Genomic_DNA"/>
</dbReference>
<dbReference type="Proteomes" id="UP000663722">
    <property type="component" value="Chromosome"/>
</dbReference>
<gene>
    <name evidence="1" type="ORF">dnm_073350</name>
</gene>
<dbReference type="AlphaFoldDB" id="A0A975GRP5"/>
<organism evidence="1 2">
    <name type="scientific">Desulfonema magnum</name>
    <dbReference type="NCBI Taxonomy" id="45655"/>
    <lineage>
        <taxon>Bacteria</taxon>
        <taxon>Pseudomonadati</taxon>
        <taxon>Thermodesulfobacteriota</taxon>
        <taxon>Desulfobacteria</taxon>
        <taxon>Desulfobacterales</taxon>
        <taxon>Desulfococcaceae</taxon>
        <taxon>Desulfonema</taxon>
    </lineage>
</organism>
<accession>A0A975GRP5</accession>
<name>A0A975GRP5_9BACT</name>
<dbReference type="KEGG" id="dmm:dnm_073350"/>
<protein>
    <submittedName>
        <fullName evidence="1">Uncharacterized protein</fullName>
    </submittedName>
</protein>
<evidence type="ECO:0000313" key="2">
    <source>
        <dbReference type="Proteomes" id="UP000663722"/>
    </source>
</evidence>
<evidence type="ECO:0000313" key="1">
    <source>
        <dbReference type="EMBL" id="QTA91271.1"/>
    </source>
</evidence>
<keyword evidence="2" id="KW-1185">Reference proteome</keyword>
<proteinExistence type="predicted"/>
<reference evidence="1" key="1">
    <citation type="journal article" date="2021" name="Microb. Physiol.">
        <title>Proteogenomic Insights into the Physiology of Marine, Sulfate-Reducing, Filamentous Desulfonema limicola and Desulfonema magnum.</title>
        <authorList>
            <person name="Schnaars V."/>
            <person name="Wohlbrand L."/>
            <person name="Scheve S."/>
            <person name="Hinrichs C."/>
            <person name="Reinhardt R."/>
            <person name="Rabus R."/>
        </authorList>
    </citation>
    <scope>NUCLEOTIDE SEQUENCE</scope>
    <source>
        <strain evidence="1">4be13</strain>
    </source>
</reference>